<keyword evidence="1" id="KW-0472">Membrane</keyword>
<dbReference type="Proteomes" id="UP000295277">
    <property type="component" value="Unassembled WGS sequence"/>
</dbReference>
<dbReference type="OrthoDB" id="7161641at2"/>
<keyword evidence="3" id="KW-1185">Reference proteome</keyword>
<gene>
    <name evidence="2" type="ORF">EV216_11451</name>
</gene>
<organism evidence="2 3">
    <name type="scientific">Rhodovulum steppense</name>
    <dbReference type="NCBI Taxonomy" id="540251"/>
    <lineage>
        <taxon>Bacteria</taxon>
        <taxon>Pseudomonadati</taxon>
        <taxon>Pseudomonadota</taxon>
        <taxon>Alphaproteobacteria</taxon>
        <taxon>Rhodobacterales</taxon>
        <taxon>Paracoccaceae</taxon>
        <taxon>Rhodovulum</taxon>
    </lineage>
</organism>
<feature type="transmembrane region" description="Helical" evidence="1">
    <location>
        <begin position="21"/>
        <end position="43"/>
    </location>
</feature>
<dbReference type="RefSeq" id="WP_132695371.1">
    <property type="nucleotide sequence ID" value="NZ_SLVM01000014.1"/>
</dbReference>
<keyword evidence="1" id="KW-0812">Transmembrane</keyword>
<evidence type="ECO:0000313" key="2">
    <source>
        <dbReference type="EMBL" id="TCM83395.1"/>
    </source>
</evidence>
<accession>A0A4R1YTI5</accession>
<evidence type="ECO:0000313" key="3">
    <source>
        <dbReference type="Proteomes" id="UP000295277"/>
    </source>
</evidence>
<dbReference type="EMBL" id="SLVM01000014">
    <property type="protein sequence ID" value="TCM83395.1"/>
    <property type="molecule type" value="Genomic_DNA"/>
</dbReference>
<name>A0A4R1YTI5_9RHOB</name>
<keyword evidence="1" id="KW-1133">Transmembrane helix</keyword>
<protein>
    <submittedName>
        <fullName evidence="2">AsmA-like protein</fullName>
    </submittedName>
</protein>
<comment type="caution">
    <text evidence="2">The sequence shown here is derived from an EMBL/GenBank/DDBJ whole genome shotgun (WGS) entry which is preliminary data.</text>
</comment>
<dbReference type="AlphaFoldDB" id="A0A4R1YTI5"/>
<evidence type="ECO:0000256" key="1">
    <source>
        <dbReference type="SAM" id="Phobius"/>
    </source>
</evidence>
<sequence length="1097" mass="113360">MSGKGPDTSTEARVIEPHQRFGIWLLLSLGMLMGLGGLAGLALTGRMVDLPGWATARIEARLNSQFAPAEMRIGGVGVMFSRKAVPSVRFRDVLVLDGAGRDVAALPVIGATISAVGLASGRLDVTHVALDGAELTLRRAPNGRLDLALGRTGAPVSAAASLGELLDEIDRGLSAPGLVAIEAVSVEGLGLTFEDARAGRTWIVENGLMTLDQDADEVAIRAFFSLRGQAELPAELAFDFVSRKGSPAASFAATFSDVPSADIATQSPALAALAVIDAPISGAIRTEVFADGSLGPLTAALEIGAGALRPAGGAPPIGFASGRSAFTYDPEAGRLNFDRITVDTAILRLSAEGHAYLRDMEGGWPETLVAQLAFREVALNPDGVFETPAILSGGALDLQLRLFPFTATLGQVVLLDEGRSYRGRGRVRALPEGWDVAVDATIPEIDRQRLLSLWPLTLAPNTRGWIEANVLAGIVHDGRAALRRPPAGPLRVSLTHAIRDAEVQVLDGFPPIRQGIGHVVIDSDRFALSVERGSVAVPEGVVDVAGSTLKVDDLSADVPRAEIVLRTRSAIAAALSLIDQPPLGITTVAGIAPDLATGEALIETRLDLPLIPDLAVEDVGWQVTGDLRGVGSDALVPGRRFEAGSLRLEASPETVAISGMAALDGVPLRAAWTMPGGPGNGGASRVEGTLELSQATNAAFGIGLPGGSLAGSGRAGFTLDLDPGAAPRFTLDSDLVGLRLAVPELGWSKPAGSAGRLELAGRLGDAPAIDRLLLEAPGLSATGSVALTGEGVLDVARLSRVRLGGWFDAPVVLSGRGAGRPPAVAITGGRVDLRALPSGGGPAGRQGGGAVEVALDRLIVSDGIALTGLRGRLSGQGGLNGQLTGTVEGGGPVVATLVPAEGGTAVRVRSDDAGAALRGVGIYRRAHGGTLDLVLQPEGQEGHYVGQLRIDDLRVRGTPVLAELLSAISVVGLVDLLNREGLMFSNVEARFRLMPGAVELRRASAVGPSLGISMAGVYGTREGRIDMQGVISPVYMLNSIGSVLTRRGEGLFGFNYRLSGAAENPTVRVNPLSILTPGMFREIFRSPPPRARQEAGQ</sequence>
<proteinExistence type="predicted"/>
<reference evidence="2 3" key="1">
    <citation type="submission" date="2019-03" db="EMBL/GenBank/DDBJ databases">
        <title>Genomic Encyclopedia of Type Strains, Phase IV (KMG-IV): sequencing the most valuable type-strain genomes for metagenomic binning, comparative biology and taxonomic classification.</title>
        <authorList>
            <person name="Goeker M."/>
        </authorList>
    </citation>
    <scope>NUCLEOTIDE SEQUENCE [LARGE SCALE GENOMIC DNA]</scope>
    <source>
        <strain evidence="2 3">DSM 21153</strain>
    </source>
</reference>